<dbReference type="CDD" id="cd06170">
    <property type="entry name" value="LuxR_C_like"/>
    <property type="match status" value="1"/>
</dbReference>
<gene>
    <name evidence="5" type="ORF">HYN69_11715</name>
</gene>
<evidence type="ECO:0000259" key="3">
    <source>
        <dbReference type="PROSITE" id="PS50043"/>
    </source>
</evidence>
<reference evidence="5 6" key="1">
    <citation type="submission" date="2018-04" db="EMBL/GenBank/DDBJ databases">
        <title>Genome sequencing of Gemmobacter.</title>
        <authorList>
            <person name="Yi H."/>
            <person name="Baek M.-G."/>
        </authorList>
    </citation>
    <scope>NUCLEOTIDE SEQUENCE [LARGE SCALE GENOMIC DNA]</scope>
    <source>
        <strain evidence="5 6">HYN0069</strain>
    </source>
</reference>
<dbReference type="SMART" id="SM00448">
    <property type="entry name" value="REC"/>
    <property type="match status" value="1"/>
</dbReference>
<dbReference type="SUPFAM" id="SSF52172">
    <property type="entry name" value="CheY-like"/>
    <property type="match status" value="1"/>
</dbReference>
<dbReference type="OrthoDB" id="9814495at2"/>
<dbReference type="KEGG" id="geh:HYN69_11715"/>
<dbReference type="GO" id="GO:0000160">
    <property type="term" value="P:phosphorelay signal transduction system"/>
    <property type="evidence" value="ECO:0007669"/>
    <property type="project" value="InterPro"/>
</dbReference>
<sequence length="210" mass="22537">MKDNTTPTISILVADDHTLLAESLELYLRADGDFSTERAETLDRALAKIEEHGAFDVVLLDLDMPGMGGLQGLEKAISANAGGRVVLFSGQARQDVALRAIEMGAAGFIPKTLSPKSLATAVRFVAAGEIYFQSNMGRSKQADAQAEVQLSQRELQVLRGICEGATNKDIAHDLQLTEVTVKMYVRSVCTKLKANNRTQAAIIALSSGMV</sequence>
<dbReference type="PROSITE" id="PS00622">
    <property type="entry name" value="HTH_LUXR_1"/>
    <property type="match status" value="1"/>
</dbReference>
<evidence type="ECO:0000259" key="4">
    <source>
        <dbReference type="PROSITE" id="PS50110"/>
    </source>
</evidence>
<keyword evidence="6" id="KW-1185">Reference proteome</keyword>
<dbReference type="InterPro" id="IPR000792">
    <property type="entry name" value="Tscrpt_reg_LuxR_C"/>
</dbReference>
<feature type="domain" description="Response regulatory" evidence="4">
    <location>
        <begin position="10"/>
        <end position="126"/>
    </location>
</feature>
<dbReference type="InterPro" id="IPR051015">
    <property type="entry name" value="EvgA-like"/>
</dbReference>
<dbReference type="RefSeq" id="WP_108435894.1">
    <property type="nucleotide sequence ID" value="NZ_CP028918.1"/>
</dbReference>
<dbReference type="SMART" id="SM00421">
    <property type="entry name" value="HTH_LUXR"/>
    <property type="match status" value="1"/>
</dbReference>
<dbReference type="PROSITE" id="PS50043">
    <property type="entry name" value="HTH_LUXR_2"/>
    <property type="match status" value="1"/>
</dbReference>
<keyword evidence="5" id="KW-0238">DNA-binding</keyword>
<dbReference type="Proteomes" id="UP000244496">
    <property type="component" value="Chromosome"/>
</dbReference>
<dbReference type="InterPro" id="IPR001789">
    <property type="entry name" value="Sig_transdc_resp-reg_receiver"/>
</dbReference>
<dbReference type="PANTHER" id="PTHR45566:SF2">
    <property type="entry name" value="NARL SUBFAMILY"/>
    <property type="match status" value="1"/>
</dbReference>
<dbReference type="EMBL" id="CP028918">
    <property type="protein sequence ID" value="AWB49077.1"/>
    <property type="molecule type" value="Genomic_DNA"/>
</dbReference>
<evidence type="ECO:0000313" key="6">
    <source>
        <dbReference type="Proteomes" id="UP000244496"/>
    </source>
</evidence>
<dbReference type="GO" id="GO:0003677">
    <property type="term" value="F:DNA binding"/>
    <property type="evidence" value="ECO:0007669"/>
    <property type="project" value="UniProtKB-KW"/>
</dbReference>
<name>A0A2S0UMN7_9RHOB</name>
<evidence type="ECO:0000313" key="5">
    <source>
        <dbReference type="EMBL" id="AWB49077.1"/>
    </source>
</evidence>
<dbReference type="PROSITE" id="PS50110">
    <property type="entry name" value="RESPONSE_REGULATORY"/>
    <property type="match status" value="1"/>
</dbReference>
<organism evidence="5 6">
    <name type="scientific">Paragemmobacter aquarius</name>
    <dbReference type="NCBI Taxonomy" id="2169400"/>
    <lineage>
        <taxon>Bacteria</taxon>
        <taxon>Pseudomonadati</taxon>
        <taxon>Pseudomonadota</taxon>
        <taxon>Alphaproteobacteria</taxon>
        <taxon>Rhodobacterales</taxon>
        <taxon>Paracoccaceae</taxon>
        <taxon>Paragemmobacter</taxon>
    </lineage>
</organism>
<feature type="modified residue" description="4-aspartylphosphate" evidence="2">
    <location>
        <position position="61"/>
    </location>
</feature>
<evidence type="ECO:0000256" key="2">
    <source>
        <dbReference type="PROSITE-ProRule" id="PRU00169"/>
    </source>
</evidence>
<keyword evidence="1 2" id="KW-0597">Phosphoprotein</keyword>
<dbReference type="Pfam" id="PF00072">
    <property type="entry name" value="Response_reg"/>
    <property type="match status" value="1"/>
</dbReference>
<proteinExistence type="predicted"/>
<protein>
    <submittedName>
        <fullName evidence="5">DNA-binding response regulator</fullName>
    </submittedName>
</protein>
<dbReference type="AlphaFoldDB" id="A0A2S0UMN7"/>
<dbReference type="PANTHER" id="PTHR45566">
    <property type="entry name" value="HTH-TYPE TRANSCRIPTIONAL REGULATOR YHJB-RELATED"/>
    <property type="match status" value="1"/>
</dbReference>
<dbReference type="GO" id="GO:0006355">
    <property type="term" value="P:regulation of DNA-templated transcription"/>
    <property type="evidence" value="ECO:0007669"/>
    <property type="project" value="InterPro"/>
</dbReference>
<dbReference type="Gene3D" id="3.40.50.2300">
    <property type="match status" value="1"/>
</dbReference>
<dbReference type="InterPro" id="IPR011006">
    <property type="entry name" value="CheY-like_superfamily"/>
</dbReference>
<dbReference type="Pfam" id="PF00196">
    <property type="entry name" value="GerE"/>
    <property type="match status" value="1"/>
</dbReference>
<dbReference type="CDD" id="cd17535">
    <property type="entry name" value="REC_NarL-like"/>
    <property type="match status" value="1"/>
</dbReference>
<feature type="domain" description="HTH luxR-type" evidence="3">
    <location>
        <begin position="143"/>
        <end position="208"/>
    </location>
</feature>
<accession>A0A2S0UMN7</accession>
<dbReference type="InterPro" id="IPR058245">
    <property type="entry name" value="NreC/VraR/RcsB-like_REC"/>
</dbReference>
<dbReference type="PRINTS" id="PR00038">
    <property type="entry name" value="HTHLUXR"/>
</dbReference>
<evidence type="ECO:0000256" key="1">
    <source>
        <dbReference type="ARBA" id="ARBA00022553"/>
    </source>
</evidence>